<feature type="domain" description="Formyl transferase N-terminal" evidence="2">
    <location>
        <begin position="37"/>
        <end position="210"/>
    </location>
</feature>
<evidence type="ECO:0000313" key="4">
    <source>
        <dbReference type="Proteomes" id="UP000237481"/>
    </source>
</evidence>
<dbReference type="Gene3D" id="3.40.50.12230">
    <property type="match status" value="1"/>
</dbReference>
<dbReference type="InterPro" id="IPR036477">
    <property type="entry name" value="Formyl_transf_N_sf"/>
</dbReference>
<reference evidence="3 4" key="1">
    <citation type="submission" date="2018-01" db="EMBL/GenBank/DDBJ databases">
        <title>Harnessing the power of phylogenomics to disentangle the directionality and signatures of interkingdom host jumping in the parasitic fungal genus Tolypocladium.</title>
        <authorList>
            <person name="Quandt C.A."/>
            <person name="Patterson W."/>
            <person name="Spatafora J.W."/>
        </authorList>
    </citation>
    <scope>NUCLEOTIDE SEQUENCE [LARGE SCALE GENOMIC DNA]</scope>
    <source>
        <strain evidence="3 4">NRBC 100945</strain>
    </source>
</reference>
<dbReference type="GO" id="GO:0005739">
    <property type="term" value="C:mitochondrion"/>
    <property type="evidence" value="ECO:0007669"/>
    <property type="project" value="TreeGrafter"/>
</dbReference>
<dbReference type="EC" id="2.1.2.9" evidence="1"/>
<accession>A0A2S4L590</accession>
<dbReference type="SUPFAM" id="SSF53328">
    <property type="entry name" value="Formyltransferase"/>
    <property type="match status" value="1"/>
</dbReference>
<dbReference type="InterPro" id="IPR041711">
    <property type="entry name" value="Met-tRNA-FMT_N"/>
</dbReference>
<dbReference type="InterPro" id="IPR002376">
    <property type="entry name" value="Formyl_transf_N"/>
</dbReference>
<keyword evidence="3" id="KW-0808">Transferase</keyword>
<gene>
    <name evidence="3" type="ORF">TPAR_02200</name>
</gene>
<dbReference type="PANTHER" id="PTHR11138">
    <property type="entry name" value="METHIONYL-TRNA FORMYLTRANSFERASE"/>
    <property type="match status" value="1"/>
</dbReference>
<evidence type="ECO:0000256" key="1">
    <source>
        <dbReference type="ARBA" id="ARBA00012261"/>
    </source>
</evidence>
<dbReference type="STRING" id="94208.A0A2S4L590"/>
<dbReference type="Pfam" id="PF00551">
    <property type="entry name" value="Formyl_trans_N"/>
    <property type="match status" value="1"/>
</dbReference>
<dbReference type="OrthoDB" id="10268103at2759"/>
<organism evidence="3 4">
    <name type="scientific">Tolypocladium paradoxum</name>
    <dbReference type="NCBI Taxonomy" id="94208"/>
    <lineage>
        <taxon>Eukaryota</taxon>
        <taxon>Fungi</taxon>
        <taxon>Dikarya</taxon>
        <taxon>Ascomycota</taxon>
        <taxon>Pezizomycotina</taxon>
        <taxon>Sordariomycetes</taxon>
        <taxon>Hypocreomycetidae</taxon>
        <taxon>Hypocreales</taxon>
        <taxon>Ophiocordycipitaceae</taxon>
        <taxon>Tolypocladium</taxon>
    </lineage>
</organism>
<dbReference type="CDD" id="cd08646">
    <property type="entry name" value="FMT_core_Met-tRNA-FMT_N"/>
    <property type="match status" value="1"/>
</dbReference>
<dbReference type="EMBL" id="PKSG01000232">
    <property type="protein sequence ID" value="POR37599.1"/>
    <property type="molecule type" value="Genomic_DNA"/>
</dbReference>
<keyword evidence="4" id="KW-1185">Reference proteome</keyword>
<dbReference type="AlphaFoldDB" id="A0A2S4L590"/>
<dbReference type="Proteomes" id="UP000237481">
    <property type="component" value="Unassembled WGS sequence"/>
</dbReference>
<comment type="caution">
    <text evidence="3">The sequence shown here is derived from an EMBL/GenBank/DDBJ whole genome shotgun (WGS) entry which is preliminary data.</text>
</comment>
<protein>
    <recommendedName>
        <fullName evidence="1">methionyl-tRNA formyltransferase</fullName>
        <ecNumber evidence="1">2.1.2.9</ecNumber>
    </recommendedName>
</protein>
<sequence length="385" mass="42135">MLRPLSRPLVGLCRHHRASNGGGFSSAPAKKASDPLRILFCGSDAFSCESLRALHGEHVRDGRLVEALDVMVLPPKRTGRGFKQIREVPCKAVAEELGLRVHQRDTFRRWELPEGTNLIVVVSFGLFVPPRILSSAKYGGLNVHPSLLPEPLDLRPVANYDVHHSLRGPAPIHHAMLRGDEHMGISLQTLDDRAFDHGTVLAQTPAPGLAIRRGASIQEVIREAAVQGAQMLVQGLRDGVHVPPHVAVGGRLHGRGPTHAPKVTKADAQVDWARWTSAEAFTRRMRVFSSVWTRAAGDKGEARRVLFQDVEAVAQDDVRGAQATAVFAQEDGRYERTVVVDEAEGAVAVCIGEGAWVRVRRVRVDGRTEQDAARAMRPFLSKMAC</sequence>
<name>A0A2S4L590_9HYPO</name>
<dbReference type="PANTHER" id="PTHR11138:SF5">
    <property type="entry name" value="METHIONYL-TRNA FORMYLTRANSFERASE, MITOCHONDRIAL"/>
    <property type="match status" value="1"/>
</dbReference>
<proteinExistence type="predicted"/>
<evidence type="ECO:0000313" key="3">
    <source>
        <dbReference type="EMBL" id="POR37599.1"/>
    </source>
</evidence>
<evidence type="ECO:0000259" key="2">
    <source>
        <dbReference type="Pfam" id="PF00551"/>
    </source>
</evidence>
<dbReference type="GO" id="GO:0004479">
    <property type="term" value="F:methionyl-tRNA formyltransferase activity"/>
    <property type="evidence" value="ECO:0007669"/>
    <property type="project" value="UniProtKB-EC"/>
</dbReference>